<evidence type="ECO:0000313" key="11">
    <source>
        <dbReference type="EMBL" id="PPA70464.1"/>
    </source>
</evidence>
<evidence type="ECO:0000256" key="4">
    <source>
        <dbReference type="ARBA" id="ARBA00023012"/>
    </source>
</evidence>
<dbReference type="OrthoDB" id="342399at2"/>
<sequence>MIRVMLVDDEPLILEGLTYIIDWESIGFEVVATAENGLEALEKSRSIQFDVLITDINMPQMTGLELIEKINQENESIKSIILSGFQEFDLIKRGLKLGIENYLLKPVNEDEFLSSLLHVKEKIERSTLEEESVLILRDHSIWRWLMGKMDDQDFKERLSFYPTTKFRAPMHLGLLKLDWEEQTEHLLYSLQAKIEQETNGVAVITPSGDLFLIWCEGSEQDFEREKEVFASLIQHEAAGREHVYVISGTVDSFKEVPAVYRSLEMACELKLLLPDQDHLMAEQMYLKSSRKNADQDIQIHRYLKPELMEQLANQDYDSVKHYLKEVFIQLEQNKEFFVIKSVLLEFFFQVKNKFMISLEYTHYIQMIHQILYLQQAEDALGIIDQCTDLIEQDRTVEEEKSPIVQTVLSYIHKNYSEDMSLKTLGHTFHINPIYLGQLFQKEVKSSFTKYLNQLRIDRAKNLLLNSYEKAGHIGKKVGYTDATYFYKQFKKYEKVTPSEWRKKHMQV</sequence>
<reference evidence="11 12" key="1">
    <citation type="submission" date="2018-02" db="EMBL/GenBank/DDBJ databases">
        <title>Jeotgalibacillus proteolyticum sp. nov. a protease producing bacterium isolated from ocean sediments of Laizhou Bay.</title>
        <authorList>
            <person name="Li Y."/>
        </authorList>
    </citation>
    <scope>NUCLEOTIDE SEQUENCE [LARGE SCALE GENOMIC DNA]</scope>
    <source>
        <strain evidence="11 12">22-7</strain>
    </source>
</reference>
<dbReference type="Gene3D" id="3.40.50.2300">
    <property type="match status" value="1"/>
</dbReference>
<dbReference type="InterPro" id="IPR018060">
    <property type="entry name" value="HTH_AraC"/>
</dbReference>
<dbReference type="GO" id="GO:0000160">
    <property type="term" value="P:phosphorelay signal transduction system"/>
    <property type="evidence" value="ECO:0007669"/>
    <property type="project" value="UniProtKB-KW"/>
</dbReference>
<dbReference type="GO" id="GO:0003700">
    <property type="term" value="F:DNA-binding transcription factor activity"/>
    <property type="evidence" value="ECO:0007669"/>
    <property type="project" value="InterPro"/>
</dbReference>
<dbReference type="Proteomes" id="UP000239047">
    <property type="component" value="Unassembled WGS sequence"/>
</dbReference>
<dbReference type="Gene3D" id="1.10.10.60">
    <property type="entry name" value="Homeodomain-like"/>
    <property type="match status" value="2"/>
</dbReference>
<evidence type="ECO:0000256" key="5">
    <source>
        <dbReference type="ARBA" id="ARBA00023015"/>
    </source>
</evidence>
<keyword evidence="6" id="KW-0238">DNA-binding</keyword>
<dbReference type="Pfam" id="PF12833">
    <property type="entry name" value="HTH_18"/>
    <property type="match status" value="1"/>
</dbReference>
<dbReference type="AlphaFoldDB" id="A0A2S5GC22"/>
<dbReference type="CDD" id="cd17536">
    <property type="entry name" value="REC_YesN-like"/>
    <property type="match status" value="1"/>
</dbReference>
<evidence type="ECO:0000256" key="3">
    <source>
        <dbReference type="ARBA" id="ARBA00022553"/>
    </source>
</evidence>
<accession>A0A2S5GC22</accession>
<keyword evidence="2" id="KW-0963">Cytoplasm</keyword>
<dbReference type="SMART" id="SM00342">
    <property type="entry name" value="HTH_ARAC"/>
    <property type="match status" value="1"/>
</dbReference>
<keyword evidence="4" id="KW-0902">Two-component regulatory system</keyword>
<dbReference type="GO" id="GO:0043565">
    <property type="term" value="F:sequence-specific DNA binding"/>
    <property type="evidence" value="ECO:0007669"/>
    <property type="project" value="InterPro"/>
</dbReference>
<evidence type="ECO:0000313" key="12">
    <source>
        <dbReference type="Proteomes" id="UP000239047"/>
    </source>
</evidence>
<organism evidence="11 12">
    <name type="scientific">Jeotgalibacillus proteolyticus</name>
    <dbReference type="NCBI Taxonomy" id="2082395"/>
    <lineage>
        <taxon>Bacteria</taxon>
        <taxon>Bacillati</taxon>
        <taxon>Bacillota</taxon>
        <taxon>Bacilli</taxon>
        <taxon>Bacillales</taxon>
        <taxon>Caryophanaceae</taxon>
        <taxon>Jeotgalibacillus</taxon>
    </lineage>
</organism>
<proteinExistence type="predicted"/>
<dbReference type="InterPro" id="IPR001789">
    <property type="entry name" value="Sig_transdc_resp-reg_receiver"/>
</dbReference>
<evidence type="ECO:0000256" key="1">
    <source>
        <dbReference type="ARBA" id="ARBA00004496"/>
    </source>
</evidence>
<dbReference type="PROSITE" id="PS50110">
    <property type="entry name" value="RESPONSE_REGULATORY"/>
    <property type="match status" value="1"/>
</dbReference>
<evidence type="ECO:0000256" key="6">
    <source>
        <dbReference type="ARBA" id="ARBA00023125"/>
    </source>
</evidence>
<evidence type="ECO:0000256" key="7">
    <source>
        <dbReference type="ARBA" id="ARBA00023163"/>
    </source>
</evidence>
<dbReference type="Pfam" id="PF00072">
    <property type="entry name" value="Response_reg"/>
    <property type="match status" value="1"/>
</dbReference>
<name>A0A2S5GC22_9BACL</name>
<dbReference type="GO" id="GO:0005737">
    <property type="term" value="C:cytoplasm"/>
    <property type="evidence" value="ECO:0007669"/>
    <property type="project" value="UniProtKB-SubCell"/>
</dbReference>
<keyword evidence="12" id="KW-1185">Reference proteome</keyword>
<dbReference type="SMART" id="SM00448">
    <property type="entry name" value="REC"/>
    <property type="match status" value="1"/>
</dbReference>
<comment type="subcellular location">
    <subcellularLocation>
        <location evidence="1">Cytoplasm</location>
    </subcellularLocation>
</comment>
<evidence type="ECO:0000259" key="9">
    <source>
        <dbReference type="PROSITE" id="PS01124"/>
    </source>
</evidence>
<keyword evidence="3 8" id="KW-0597">Phosphoprotein</keyword>
<dbReference type="InterPro" id="IPR009057">
    <property type="entry name" value="Homeodomain-like_sf"/>
</dbReference>
<evidence type="ECO:0000256" key="2">
    <source>
        <dbReference type="ARBA" id="ARBA00022490"/>
    </source>
</evidence>
<dbReference type="SUPFAM" id="SSF46689">
    <property type="entry name" value="Homeodomain-like"/>
    <property type="match status" value="2"/>
</dbReference>
<dbReference type="PANTHER" id="PTHR42713:SF3">
    <property type="entry name" value="TRANSCRIPTIONAL REGULATORY PROTEIN HPTR"/>
    <property type="match status" value="1"/>
</dbReference>
<keyword evidence="5" id="KW-0805">Transcription regulation</keyword>
<feature type="modified residue" description="4-aspartylphosphate" evidence="8">
    <location>
        <position position="55"/>
    </location>
</feature>
<evidence type="ECO:0000259" key="10">
    <source>
        <dbReference type="PROSITE" id="PS50110"/>
    </source>
</evidence>
<comment type="caution">
    <text evidence="11">The sequence shown here is derived from an EMBL/GenBank/DDBJ whole genome shotgun (WGS) entry which is preliminary data.</text>
</comment>
<protein>
    <recommendedName>
        <fullName evidence="13">DNA-binding response regulator</fullName>
    </recommendedName>
</protein>
<dbReference type="EMBL" id="PREZ01000004">
    <property type="protein sequence ID" value="PPA70464.1"/>
    <property type="molecule type" value="Genomic_DNA"/>
</dbReference>
<feature type="domain" description="Response regulatory" evidence="10">
    <location>
        <begin position="3"/>
        <end position="120"/>
    </location>
</feature>
<dbReference type="InterPro" id="IPR011006">
    <property type="entry name" value="CheY-like_superfamily"/>
</dbReference>
<keyword evidence="7" id="KW-0804">Transcription</keyword>
<dbReference type="PANTHER" id="PTHR42713">
    <property type="entry name" value="HISTIDINE KINASE-RELATED"/>
    <property type="match status" value="1"/>
</dbReference>
<evidence type="ECO:0000256" key="8">
    <source>
        <dbReference type="PROSITE-ProRule" id="PRU00169"/>
    </source>
</evidence>
<dbReference type="RefSeq" id="WP_104058414.1">
    <property type="nucleotide sequence ID" value="NZ_PREZ01000004.1"/>
</dbReference>
<evidence type="ECO:0008006" key="13">
    <source>
        <dbReference type="Google" id="ProtNLM"/>
    </source>
</evidence>
<dbReference type="PROSITE" id="PS01124">
    <property type="entry name" value="HTH_ARAC_FAMILY_2"/>
    <property type="match status" value="1"/>
</dbReference>
<dbReference type="InterPro" id="IPR051552">
    <property type="entry name" value="HptR"/>
</dbReference>
<gene>
    <name evidence="11" type="ORF">C4B60_12910</name>
</gene>
<feature type="domain" description="HTH araC/xylS-type" evidence="9">
    <location>
        <begin position="405"/>
        <end position="503"/>
    </location>
</feature>
<dbReference type="SUPFAM" id="SSF52172">
    <property type="entry name" value="CheY-like"/>
    <property type="match status" value="1"/>
</dbReference>